<accession>A0ACB9R4M2</accession>
<reference evidence="2" key="1">
    <citation type="journal article" date="2023" name="Front. Plant Sci.">
        <title>Chromosomal-level genome assembly of Melastoma candidum provides insights into trichome evolution.</title>
        <authorList>
            <person name="Zhong Y."/>
            <person name="Wu W."/>
            <person name="Sun C."/>
            <person name="Zou P."/>
            <person name="Liu Y."/>
            <person name="Dai S."/>
            <person name="Zhou R."/>
        </authorList>
    </citation>
    <scope>NUCLEOTIDE SEQUENCE [LARGE SCALE GENOMIC DNA]</scope>
</reference>
<sequence>MQGGDWVLHNVSCPMFLALARIPPIPGLLCSCPSYWSPLYPELASSLSSVAPSLSVRNCSQNRSFTLAFPPAGPVVFLCGSGNDEVACFSACVLFPRTTKSDSLMLESGCIPGSLPISGTVACRLLLTYSEDEARLKFSWHET</sequence>
<evidence type="ECO:0000313" key="2">
    <source>
        <dbReference type="Proteomes" id="UP001057402"/>
    </source>
</evidence>
<dbReference type="EMBL" id="CM042883">
    <property type="protein sequence ID" value="KAI4372771.1"/>
    <property type="molecule type" value="Genomic_DNA"/>
</dbReference>
<proteinExistence type="predicted"/>
<name>A0ACB9R4M2_9MYRT</name>
<dbReference type="Proteomes" id="UP001057402">
    <property type="component" value="Chromosome 4"/>
</dbReference>
<organism evidence="1 2">
    <name type="scientific">Melastoma candidum</name>
    <dbReference type="NCBI Taxonomy" id="119954"/>
    <lineage>
        <taxon>Eukaryota</taxon>
        <taxon>Viridiplantae</taxon>
        <taxon>Streptophyta</taxon>
        <taxon>Embryophyta</taxon>
        <taxon>Tracheophyta</taxon>
        <taxon>Spermatophyta</taxon>
        <taxon>Magnoliopsida</taxon>
        <taxon>eudicotyledons</taxon>
        <taxon>Gunneridae</taxon>
        <taxon>Pentapetalae</taxon>
        <taxon>rosids</taxon>
        <taxon>malvids</taxon>
        <taxon>Myrtales</taxon>
        <taxon>Melastomataceae</taxon>
        <taxon>Melastomatoideae</taxon>
        <taxon>Melastomateae</taxon>
        <taxon>Melastoma</taxon>
    </lineage>
</organism>
<protein>
    <submittedName>
        <fullName evidence="1">Uncharacterized protein</fullName>
    </submittedName>
</protein>
<evidence type="ECO:0000313" key="1">
    <source>
        <dbReference type="EMBL" id="KAI4372771.1"/>
    </source>
</evidence>
<keyword evidence="2" id="KW-1185">Reference proteome</keyword>
<comment type="caution">
    <text evidence="1">The sequence shown here is derived from an EMBL/GenBank/DDBJ whole genome shotgun (WGS) entry which is preliminary data.</text>
</comment>
<gene>
    <name evidence="1" type="ORF">MLD38_010964</name>
</gene>